<evidence type="ECO:0000256" key="3">
    <source>
        <dbReference type="ARBA" id="ARBA00023163"/>
    </source>
</evidence>
<evidence type="ECO:0000256" key="4">
    <source>
        <dbReference type="SAM" id="Phobius"/>
    </source>
</evidence>
<keyword evidence="4" id="KW-1133">Transmembrane helix</keyword>
<keyword evidence="4" id="KW-0472">Membrane</keyword>
<dbReference type="PROSITE" id="PS01124">
    <property type="entry name" value="HTH_ARAC_FAMILY_2"/>
    <property type="match status" value="1"/>
</dbReference>
<evidence type="ECO:0000313" key="7">
    <source>
        <dbReference type="Proteomes" id="UP000460318"/>
    </source>
</evidence>
<keyword evidence="7" id="KW-1185">Reference proteome</keyword>
<keyword evidence="1" id="KW-0805">Transcription regulation</keyword>
<reference evidence="6 7" key="1">
    <citation type="submission" date="2019-12" db="EMBL/GenBank/DDBJ databases">
        <title>Paenibacillus sp. nov., an endophytic bacterium isolated from the stem of Dendrobium.</title>
        <authorList>
            <person name="Zhao R."/>
        </authorList>
    </citation>
    <scope>NUCLEOTIDE SEQUENCE [LARGE SCALE GENOMIC DNA]</scope>
    <source>
        <strain evidence="6 7">HJL G12</strain>
    </source>
</reference>
<comment type="caution">
    <text evidence="6">The sequence shown here is derived from an EMBL/GenBank/DDBJ whole genome shotgun (WGS) entry which is preliminary data.</text>
</comment>
<sequence>MRSGLMIRARMRKGSFYWKNLIVVLIAACLPAVLIGVSIYSVGTDRIIKELNNAHQTQLEQTIQRFDEYLTQLELFSAQLAFNPDFNESLNGINFAQQFEKTRDLYKSLQLMKQSNPLIESISLYLENAEKVISDLNGVNPVIDGSEKELYHALLAGKQSIYVTDIKQKKAIVVKLPIETNVQPFGAFLVFLDKKVLDRLVNSFASDAGIAFMMEMDGTLITTDKHAEDPRHMALKEALKQAVLTNQIPAGTFVHKFNSLNYSVSQGEISRLGSKWIYVSATPITQITQPVTAMSKAIILVSLLGLVIALAISWITSNRLYHPIQRLLNLFHQTKGAGVPSSSEIAYIEAEWKQQLTERHALETRIQQSLPYLREGFLQQFFQGRFVHLTEQDVAERLQQFEWNIHDKRFAFLVVKLHGLASGKVSGKDEQLVAFASTNIIDELCSSRAQHVHVFNFQDLHVGAMLVMSKDMTQEDHKKILLQLSKDIVSTIGSLLWLKVTIVISRTSESVLHTPEMLEEARRTLRYRNMTEEHQLLDVQDFFISEENSSATFPFELEREIIHDLRMGLEEKAVLHVREFMTVLQHHLGTELRVQEGMLKLLGSIYDAVWKSGINPHHLYKDAQLFEMLLQIRETHEMIEWFQIKVIRPYVNALSRSYNTAMKEVVEKIEIDLREEFLSNISLEQYADRYGVSVFKLSRGFKQVMGENFIDYVTRLRLCKCMELLLATDLKVNEIAYIVQYNPPYFVRVFKKHTGMTPGQYREMHKKNM</sequence>
<gene>
    <name evidence="6" type="ORF">GRF59_26585</name>
</gene>
<proteinExistence type="predicted"/>
<dbReference type="EMBL" id="WUBI01000006">
    <property type="protein sequence ID" value="MWV47166.1"/>
    <property type="molecule type" value="Genomic_DNA"/>
</dbReference>
<dbReference type="GO" id="GO:0003700">
    <property type="term" value="F:DNA-binding transcription factor activity"/>
    <property type="evidence" value="ECO:0007669"/>
    <property type="project" value="InterPro"/>
</dbReference>
<evidence type="ECO:0000256" key="1">
    <source>
        <dbReference type="ARBA" id="ARBA00023015"/>
    </source>
</evidence>
<dbReference type="Proteomes" id="UP000460318">
    <property type="component" value="Unassembled WGS sequence"/>
</dbReference>
<dbReference type="PANTHER" id="PTHR43280">
    <property type="entry name" value="ARAC-FAMILY TRANSCRIPTIONAL REGULATOR"/>
    <property type="match status" value="1"/>
</dbReference>
<organism evidence="6 7">
    <name type="scientific">Paenibacillus dendrobii</name>
    <dbReference type="NCBI Taxonomy" id="2691084"/>
    <lineage>
        <taxon>Bacteria</taxon>
        <taxon>Bacillati</taxon>
        <taxon>Bacillota</taxon>
        <taxon>Bacilli</taxon>
        <taxon>Bacillales</taxon>
        <taxon>Paenibacillaceae</taxon>
        <taxon>Paenibacillus</taxon>
    </lineage>
</organism>
<feature type="transmembrane region" description="Helical" evidence="4">
    <location>
        <begin position="21"/>
        <end position="43"/>
    </location>
</feature>
<dbReference type="Gene3D" id="1.10.10.60">
    <property type="entry name" value="Homeodomain-like"/>
    <property type="match status" value="2"/>
</dbReference>
<dbReference type="InterPro" id="IPR009057">
    <property type="entry name" value="Homeodomain-like_sf"/>
</dbReference>
<dbReference type="SMART" id="SM00342">
    <property type="entry name" value="HTH_ARAC"/>
    <property type="match status" value="1"/>
</dbReference>
<protein>
    <submittedName>
        <fullName evidence="6">Helix-turn-helix domain-containing protein</fullName>
    </submittedName>
</protein>
<dbReference type="AlphaFoldDB" id="A0A7X3LIN2"/>
<dbReference type="Pfam" id="PF12833">
    <property type="entry name" value="HTH_18"/>
    <property type="match status" value="1"/>
</dbReference>
<dbReference type="InterPro" id="IPR018060">
    <property type="entry name" value="HTH_AraC"/>
</dbReference>
<accession>A0A7X3LIN2</accession>
<name>A0A7X3LIN2_9BACL</name>
<dbReference type="SUPFAM" id="SSF46689">
    <property type="entry name" value="Homeodomain-like"/>
    <property type="match status" value="1"/>
</dbReference>
<feature type="domain" description="HTH araC/xylS-type" evidence="5">
    <location>
        <begin position="663"/>
        <end position="764"/>
    </location>
</feature>
<evidence type="ECO:0000313" key="6">
    <source>
        <dbReference type="EMBL" id="MWV47166.1"/>
    </source>
</evidence>
<evidence type="ECO:0000259" key="5">
    <source>
        <dbReference type="PROSITE" id="PS01124"/>
    </source>
</evidence>
<keyword evidence="3" id="KW-0804">Transcription</keyword>
<keyword evidence="2" id="KW-0238">DNA-binding</keyword>
<dbReference type="GO" id="GO:0043565">
    <property type="term" value="F:sequence-specific DNA binding"/>
    <property type="evidence" value="ECO:0007669"/>
    <property type="project" value="InterPro"/>
</dbReference>
<evidence type="ECO:0000256" key="2">
    <source>
        <dbReference type="ARBA" id="ARBA00023125"/>
    </source>
</evidence>
<dbReference type="PANTHER" id="PTHR43280:SF28">
    <property type="entry name" value="HTH-TYPE TRANSCRIPTIONAL ACTIVATOR RHAS"/>
    <property type="match status" value="1"/>
</dbReference>
<keyword evidence="4" id="KW-0812">Transmembrane</keyword>